<dbReference type="SMART" id="SM00568">
    <property type="entry name" value="GRAM"/>
    <property type="match status" value="2"/>
</dbReference>
<dbReference type="Gene3D" id="2.30.29.30">
    <property type="entry name" value="Pleckstrin-homology domain (PH domain)/Phosphotyrosine-binding domain (PTB)"/>
    <property type="match status" value="2"/>
</dbReference>
<evidence type="ECO:0000256" key="6">
    <source>
        <dbReference type="ARBA" id="ARBA00023262"/>
    </source>
</evidence>
<dbReference type="InterPro" id="IPR035969">
    <property type="entry name" value="Rab-GAP_TBC_sf"/>
</dbReference>
<evidence type="ECO:0000256" key="7">
    <source>
        <dbReference type="ARBA" id="ARBA00043879"/>
    </source>
</evidence>
<dbReference type="FunFam" id="2.30.29.30:FF:000041">
    <property type="entry name" value="TBC1 domain family member 9 isoform X1"/>
    <property type="match status" value="1"/>
</dbReference>
<keyword evidence="5" id="KW-0455">Luminescence</keyword>
<accession>A0A7M5V7B5</accession>
<dbReference type="Proteomes" id="UP000594262">
    <property type="component" value="Unplaced"/>
</dbReference>
<dbReference type="PANTHER" id="PTHR47666:SF1">
    <property type="entry name" value="PROTEIN VASCULAR ASSOCIATED DEATH 1, CHLOROPLASTIC"/>
    <property type="match status" value="1"/>
</dbReference>
<evidence type="ECO:0000256" key="2">
    <source>
        <dbReference type="ARBA" id="ARBA00022468"/>
    </source>
</evidence>
<evidence type="ECO:0000256" key="8">
    <source>
        <dbReference type="SAM" id="MobiDB-lite"/>
    </source>
</evidence>
<evidence type="ECO:0000313" key="11">
    <source>
        <dbReference type="EnsemblMetazoa" id="CLYHEMP004667.1"/>
    </source>
</evidence>
<dbReference type="Pfam" id="PF00566">
    <property type="entry name" value="RabGAP-TBC"/>
    <property type="match status" value="1"/>
</dbReference>
<dbReference type="Gene3D" id="1.10.238.10">
    <property type="entry name" value="EF-hand"/>
    <property type="match status" value="1"/>
</dbReference>
<dbReference type="PROSITE" id="PS50222">
    <property type="entry name" value="EF_HAND_2"/>
    <property type="match status" value="1"/>
</dbReference>
<dbReference type="GeneID" id="136802342"/>
<evidence type="ECO:0000259" key="10">
    <source>
        <dbReference type="PROSITE" id="PS50222"/>
    </source>
</evidence>
<comment type="similarity">
    <text evidence="1">Belongs to the aequorin family.</text>
</comment>
<keyword evidence="3" id="KW-0677">Repeat</keyword>
<dbReference type="FunFam" id="1.10.8.270:FF:000002">
    <property type="entry name" value="TBC1 domain family member 9B"/>
    <property type="match status" value="1"/>
</dbReference>
<dbReference type="CDD" id="cd13354">
    <property type="entry name" value="PH-GRAM2_TCB1D9_TCB1D9B"/>
    <property type="match status" value="1"/>
</dbReference>
<dbReference type="SMART" id="SM00164">
    <property type="entry name" value="TBC"/>
    <property type="match status" value="1"/>
</dbReference>
<dbReference type="PROSITE" id="PS50086">
    <property type="entry name" value="TBC_RABGAP"/>
    <property type="match status" value="1"/>
</dbReference>
<dbReference type="PANTHER" id="PTHR47666">
    <property type="entry name" value="PROTEIN VASCULAR ASSOCIATED DEATH 1, CHLOROPLASTIC"/>
    <property type="match status" value="1"/>
</dbReference>
<dbReference type="InterPro" id="IPR004182">
    <property type="entry name" value="GRAM"/>
</dbReference>
<dbReference type="GO" id="GO:0003008">
    <property type="term" value="P:system process"/>
    <property type="evidence" value="ECO:0007669"/>
    <property type="project" value="UniProtKB-ARBA"/>
</dbReference>
<comment type="function">
    <text evidence="7">May act as a GTPase-activating protein for Rab family protein(s).</text>
</comment>
<dbReference type="OrthoDB" id="17687at2759"/>
<evidence type="ECO:0008006" key="13">
    <source>
        <dbReference type="Google" id="ProtNLM"/>
    </source>
</evidence>
<dbReference type="PROSITE" id="PS00018">
    <property type="entry name" value="EF_HAND_1"/>
    <property type="match status" value="1"/>
</dbReference>
<sequence length="1399" mass="157744">MWVKPQEVLIANAFWETERANPFFTLQKRKGHGGGGGFTSLLLGTLDNVLDNKPPPYRILLQLADSDVCYLIANSSSKGEIEEDWQWLLKHLVNTIENFETSDDMREFVKAKIESLVASQQLHNVVNNPESDGEKFLSATARFKRLFGMPEEEKLVNYYSCSYWKGKVPRQGWMYLSVNHLCFYSFLLGKEARVVLAWTDVTSLERTSGVVLPDGIKVTTRTTDYYFSMFLNCSETFDLIEQLANMGMKRLLSEEMSIDQDRSITIVSRGKKNKKKSKKLGPQLKRDLDARAKSEHYRRIFHLSKEEKLDGSLYCTLWSPFSKAHMWGDLYISPNYICFESKIKQLCSVIIPMREVSVVEKMTTTSIVPNAVHITTKSKMTFLFASLKDREFLMEKISDFLSKTPVTTILEEPPMGDVNDQTTQFQPALKTVFCPVSEAGIPVKESVKEHLWSMHFSEYGRGICMYRTPKTHELVLKGIPDSLRGEIWSLFSGAVNELANNPGYYSQLVKESIGKMLTTAEEIERDLHRSLPGHPAFQSEVGIAALRRVLTAYAYRNPSIGYCQAMNIVASVLLLYCTEEEAFWLLTCVCENMLPDYYNTKVVGALVDQAVFEVLTEDYIPDLHAHLKKVGVLSMISLSWFLTIFISVVPLSCAVHILDCFFYDGAKVLFQLALTILEANKARLMACHDDGEAMTVLSAYFERVISRDASNILEKTSTYKHERVTNGPDVDINDIIVVSYRKFGFLTTENIDKQRNQQRLRVVQHLEDGVKRNVIRSLASDVSFPANELEGLFGIFKSANMKSRYWGDKNKKVDYPAEYSSWRDPHEGIWIDALRFQQLFFVLTPWGASEMGEALAERCFRVVDTNSDGRINFKEFTLIFEKICRGDITHKMRLLYEMHLPPALLPEEIAELSRKENERFDVVETAAEVTEEGANSSPPIGSHEESLLVIRTKQVIPSKGRIEDKEEIVMSPTGTPDSPPLHHNTPMQDIHPVLKRSGRVLSSSSKDELLKALSTERLERLSLSSSSTCQSHESECDVSGQGAECNDSGQEGDVFGDNTLNDTSNLMDQIADAMNENDTETRKNELVKESETLQKNTADKELETSSQKENIRFEADEDEDFELNTGNLVRLSSTGSEARMKVKKFVESMIDHRKDEDGDGDLPDMNQSQFIELWKSFFSLFREDPGQEQTLYQSIAKCGTLLLQIGDVAKEASSPAPDISGLSITADSLNSGRNDNFVFVPQQLIDSNSSSLSSSTDFLNVKHSSTASGDGGNGMRKAVEHHLGSSTPIKIETGSSSHSVQNRHSSENATNQDSISTSSPKRDTPTDSFGPSHATDNLNSPGGQSVGALDRDWKIRYRQFLACMLSEPVLIEYFENIFDMVAAIERYKVEFEYKQIQSP</sequence>
<dbReference type="FunFam" id="2.30.29.30:FF:000013">
    <property type="entry name" value="Putative TBC1 domain family member 8B"/>
    <property type="match status" value="1"/>
</dbReference>
<name>A0A7M5V7B5_9CNID</name>
<protein>
    <recommendedName>
        <fullName evidence="13">TBC1 domain family member 9</fullName>
    </recommendedName>
</protein>
<keyword evidence="6" id="KW-0599">Photoprotein</keyword>
<feature type="compositionally biased region" description="Polar residues" evidence="8">
    <location>
        <begin position="1326"/>
        <end position="1343"/>
    </location>
</feature>
<evidence type="ECO:0000256" key="4">
    <source>
        <dbReference type="ARBA" id="ARBA00022837"/>
    </source>
</evidence>
<evidence type="ECO:0000313" key="12">
    <source>
        <dbReference type="Proteomes" id="UP000594262"/>
    </source>
</evidence>
<organism evidence="11 12">
    <name type="scientific">Clytia hemisphaerica</name>
    <dbReference type="NCBI Taxonomy" id="252671"/>
    <lineage>
        <taxon>Eukaryota</taxon>
        <taxon>Metazoa</taxon>
        <taxon>Cnidaria</taxon>
        <taxon>Hydrozoa</taxon>
        <taxon>Hydroidolina</taxon>
        <taxon>Leptothecata</taxon>
        <taxon>Obeliida</taxon>
        <taxon>Clytiidae</taxon>
        <taxon>Clytia</taxon>
    </lineage>
</organism>
<dbReference type="Pfam" id="PF02893">
    <property type="entry name" value="GRAM"/>
    <property type="match status" value="2"/>
</dbReference>
<dbReference type="InterPro" id="IPR018247">
    <property type="entry name" value="EF_Hand_1_Ca_BS"/>
</dbReference>
<dbReference type="InterPro" id="IPR002048">
    <property type="entry name" value="EF_hand_dom"/>
</dbReference>
<evidence type="ECO:0000256" key="5">
    <source>
        <dbReference type="ARBA" id="ARBA00023223"/>
    </source>
</evidence>
<keyword evidence="2" id="KW-0343">GTPase activation</keyword>
<dbReference type="Gene3D" id="1.10.8.270">
    <property type="entry name" value="putative rabgap domain of human tbc1 domain family member 14 like domains"/>
    <property type="match status" value="1"/>
</dbReference>
<dbReference type="InterPro" id="IPR011993">
    <property type="entry name" value="PH-like_dom_sf"/>
</dbReference>
<dbReference type="GO" id="GO:0005096">
    <property type="term" value="F:GTPase activator activity"/>
    <property type="evidence" value="ECO:0007669"/>
    <property type="project" value="UniProtKB-KW"/>
</dbReference>
<feature type="compositionally biased region" description="Basic and acidic residues" evidence="8">
    <location>
        <begin position="1079"/>
        <end position="1103"/>
    </location>
</feature>
<dbReference type="RefSeq" id="XP_066915168.1">
    <property type="nucleotide sequence ID" value="XM_067059067.1"/>
</dbReference>
<dbReference type="InterPro" id="IPR036014">
    <property type="entry name" value="TCB1D9/TCB1D9B_PH-GRAM1"/>
</dbReference>
<dbReference type="GO" id="GO:0008218">
    <property type="term" value="P:bioluminescence"/>
    <property type="evidence" value="ECO:0007669"/>
    <property type="project" value="UniProtKB-KW"/>
</dbReference>
<feature type="region of interest" description="Disordered" evidence="8">
    <location>
        <begin position="1286"/>
        <end position="1345"/>
    </location>
</feature>
<reference evidence="11" key="1">
    <citation type="submission" date="2021-01" db="UniProtKB">
        <authorList>
            <consortium name="EnsemblMetazoa"/>
        </authorList>
    </citation>
    <scope>IDENTIFICATION</scope>
</reference>
<dbReference type="SUPFAM" id="SSF47473">
    <property type="entry name" value="EF-hand"/>
    <property type="match status" value="1"/>
</dbReference>
<dbReference type="InterPro" id="IPR036017">
    <property type="entry name" value="TCB1D9/TCB1D9B_PH-GRAM2"/>
</dbReference>
<dbReference type="Gene3D" id="1.10.472.80">
    <property type="entry name" value="Ypt/Rab-GAP domain of gyp1p, domain 3"/>
    <property type="match status" value="1"/>
</dbReference>
<dbReference type="InterPro" id="IPR011992">
    <property type="entry name" value="EF-hand-dom_pair"/>
</dbReference>
<dbReference type="CDD" id="cd13351">
    <property type="entry name" value="PH-GRAM1_TCB1D9_TCB1D9B"/>
    <property type="match status" value="1"/>
</dbReference>
<feature type="compositionally biased region" description="Polar residues" evidence="8">
    <location>
        <begin position="1307"/>
        <end position="1319"/>
    </location>
</feature>
<dbReference type="EnsemblMetazoa" id="CLYHEMT004667.1">
    <property type="protein sequence ID" value="CLYHEMP004667.1"/>
    <property type="gene ID" value="CLYHEMG004667"/>
</dbReference>
<feature type="domain" description="EF-hand" evidence="10">
    <location>
        <begin position="851"/>
        <end position="886"/>
    </location>
</feature>
<evidence type="ECO:0000259" key="9">
    <source>
        <dbReference type="PROSITE" id="PS50086"/>
    </source>
</evidence>
<dbReference type="SUPFAM" id="SSF47923">
    <property type="entry name" value="Ypt/Rab-GAP domain of gyp1p"/>
    <property type="match status" value="2"/>
</dbReference>
<evidence type="ECO:0000256" key="3">
    <source>
        <dbReference type="ARBA" id="ARBA00022737"/>
    </source>
</evidence>
<dbReference type="InterPro" id="IPR000195">
    <property type="entry name" value="Rab-GAP-TBC_dom"/>
</dbReference>
<keyword evidence="12" id="KW-1185">Reference proteome</keyword>
<evidence type="ECO:0000256" key="1">
    <source>
        <dbReference type="ARBA" id="ARBA00007828"/>
    </source>
</evidence>
<feature type="region of interest" description="Disordered" evidence="8">
    <location>
        <begin position="1076"/>
        <end position="1107"/>
    </location>
</feature>
<dbReference type="GO" id="GO:0005509">
    <property type="term" value="F:calcium ion binding"/>
    <property type="evidence" value="ECO:0007669"/>
    <property type="project" value="InterPro"/>
</dbReference>
<feature type="domain" description="Rab-GAP TBC" evidence="9">
    <location>
        <begin position="478"/>
        <end position="665"/>
    </location>
</feature>
<dbReference type="SMART" id="SM00054">
    <property type="entry name" value="EFh"/>
    <property type="match status" value="1"/>
</dbReference>
<keyword evidence="4" id="KW-0106">Calcium</keyword>
<proteinExistence type="inferred from homology"/>
<dbReference type="Gene3D" id="1.10.10.750">
    <property type="entry name" value="Ypt/Rab-GAP domain of gyp1p, domain 1"/>
    <property type="match status" value="1"/>
</dbReference>